<comment type="caution">
    <text evidence="1">The sequence shown here is derived from an EMBL/GenBank/DDBJ whole genome shotgun (WGS) entry which is preliminary data.</text>
</comment>
<sequence>MNEIGGQGILGIEQNQYKFSPQSLAERLDSAFDASLGDGPIIWPENMGSAFAELAHHVFIEQEELLVEDQNLAAIWQRIEPFRTECLEEARRTTSILGGDGIRRAEIFDAVGRKLGILSAGEKLGKPRDLLRAVKSTDGIRPFPLHGDIELFVDAVNLCYQQSQASKFGCGHNIPGALAHHAIPLLPRSSSVAMEENAITFQTRVNLPSFATLERADSGELIAIRESDPAQQYFDMRSAWAKDPSSDREAMLKKSIHEYAKALRKVAKGPQRSTMIGAIRLVARPGAESVGAIIGAALGAAVGTSAAPGLFGAAVGAAVGGSGTFLVKAFQELRPGPRASTRKQDIRIESVFETPDLNIPFS</sequence>
<evidence type="ECO:0000313" key="1">
    <source>
        <dbReference type="EMBL" id="GGK90359.1"/>
    </source>
</evidence>
<proteinExistence type="predicted"/>
<reference evidence="1" key="1">
    <citation type="journal article" date="2014" name="Int. J. Syst. Evol. Microbiol.">
        <title>Complete genome sequence of Corynebacterium casei LMG S-19264T (=DSM 44701T), isolated from a smear-ripened cheese.</title>
        <authorList>
            <consortium name="US DOE Joint Genome Institute (JGI-PGF)"/>
            <person name="Walter F."/>
            <person name="Albersmeier A."/>
            <person name="Kalinowski J."/>
            <person name="Ruckert C."/>
        </authorList>
    </citation>
    <scope>NUCLEOTIDE SEQUENCE</scope>
    <source>
        <strain evidence="1">JCM 3093</strain>
    </source>
</reference>
<dbReference type="Proteomes" id="UP000627984">
    <property type="component" value="Unassembled WGS sequence"/>
</dbReference>
<dbReference type="EMBL" id="BMQD01000023">
    <property type="protein sequence ID" value="GGK90359.1"/>
    <property type="molecule type" value="Genomic_DNA"/>
</dbReference>
<reference evidence="1" key="2">
    <citation type="submission" date="2022-09" db="EMBL/GenBank/DDBJ databases">
        <authorList>
            <person name="Sun Q."/>
            <person name="Ohkuma M."/>
        </authorList>
    </citation>
    <scope>NUCLEOTIDE SEQUENCE</scope>
    <source>
        <strain evidence="1">JCM 3093</strain>
    </source>
</reference>
<gene>
    <name evidence="1" type="ORF">GCM10010126_57220</name>
</gene>
<dbReference type="AlphaFoldDB" id="A0AA37F778"/>
<name>A0AA37F778_9ACTN</name>
<accession>A0AA37F778</accession>
<organism evidence="1 2">
    <name type="scientific">Planomonospora parontospora</name>
    <dbReference type="NCBI Taxonomy" id="58119"/>
    <lineage>
        <taxon>Bacteria</taxon>
        <taxon>Bacillati</taxon>
        <taxon>Actinomycetota</taxon>
        <taxon>Actinomycetes</taxon>
        <taxon>Streptosporangiales</taxon>
        <taxon>Streptosporangiaceae</taxon>
        <taxon>Planomonospora</taxon>
    </lineage>
</organism>
<evidence type="ECO:0000313" key="2">
    <source>
        <dbReference type="Proteomes" id="UP000627984"/>
    </source>
</evidence>
<protein>
    <submittedName>
        <fullName evidence="1">Uncharacterized protein</fullName>
    </submittedName>
</protein>